<dbReference type="AlphaFoldDB" id="A0A2U1LTG1"/>
<dbReference type="PANTHER" id="PTHR22953">
    <property type="entry name" value="ACID PHOSPHATASE RELATED"/>
    <property type="match status" value="1"/>
</dbReference>
<evidence type="ECO:0000313" key="15">
    <source>
        <dbReference type="Proteomes" id="UP000245207"/>
    </source>
</evidence>
<keyword evidence="6 9" id="KW-0378">Hydrolase</keyword>
<organism evidence="14 15">
    <name type="scientific">Artemisia annua</name>
    <name type="common">Sweet wormwood</name>
    <dbReference type="NCBI Taxonomy" id="35608"/>
    <lineage>
        <taxon>Eukaryota</taxon>
        <taxon>Viridiplantae</taxon>
        <taxon>Streptophyta</taxon>
        <taxon>Embryophyta</taxon>
        <taxon>Tracheophyta</taxon>
        <taxon>Spermatophyta</taxon>
        <taxon>Magnoliopsida</taxon>
        <taxon>eudicotyledons</taxon>
        <taxon>Gunneridae</taxon>
        <taxon>Pentapetalae</taxon>
        <taxon>asterids</taxon>
        <taxon>campanulids</taxon>
        <taxon>Asterales</taxon>
        <taxon>Asteraceae</taxon>
        <taxon>Asteroideae</taxon>
        <taxon>Anthemideae</taxon>
        <taxon>Artemisiinae</taxon>
        <taxon>Artemisia</taxon>
    </lineage>
</organism>
<feature type="domain" description="Purple acid phosphatase N-terminal" evidence="13">
    <location>
        <begin position="105"/>
        <end position="185"/>
    </location>
</feature>
<evidence type="ECO:0000313" key="14">
    <source>
        <dbReference type="EMBL" id="PWA52292.1"/>
    </source>
</evidence>
<dbReference type="Gene3D" id="2.60.40.380">
    <property type="entry name" value="Purple acid phosphatase-like, N-terminal"/>
    <property type="match status" value="1"/>
</dbReference>
<dbReference type="EMBL" id="PKPP01007840">
    <property type="protein sequence ID" value="PWA52292.1"/>
    <property type="molecule type" value="Genomic_DNA"/>
</dbReference>
<evidence type="ECO:0000256" key="8">
    <source>
        <dbReference type="ARBA" id="ARBA00023180"/>
    </source>
</evidence>
<dbReference type="Pfam" id="PF16656">
    <property type="entry name" value="Pur_ac_phosph_N"/>
    <property type="match status" value="1"/>
</dbReference>
<comment type="caution">
    <text evidence="14">The sequence shown here is derived from an EMBL/GenBank/DDBJ whole genome shotgun (WGS) entry which is preliminary data.</text>
</comment>
<keyword evidence="15" id="KW-1185">Reference proteome</keyword>
<evidence type="ECO:0000256" key="6">
    <source>
        <dbReference type="ARBA" id="ARBA00022801"/>
    </source>
</evidence>
<dbReference type="GO" id="GO:0046872">
    <property type="term" value="F:metal ion binding"/>
    <property type="evidence" value="ECO:0007669"/>
    <property type="project" value="InterPro"/>
</dbReference>
<dbReference type="Pfam" id="PF14008">
    <property type="entry name" value="Metallophos_C"/>
    <property type="match status" value="1"/>
</dbReference>
<dbReference type="STRING" id="35608.A0A2U1LTG1"/>
<sequence length="483" mass="54909">MSFHKLWFLVVVVAVVFVTAEVVDPYDQPLHRMPIDLLEDDVDPTTPQQIPFISLSGGMSFHKLWFLVVVVAVVFVTAEVADAYEQPLHRMPIDLLEDDVDPTTPQQVHISLVGKDRMRISWITISPTLPMVYFGTSRGKYEDSATGTTTSYQYKNYYTSGSIHEVVIGPLTHNTVYYYSFGNSSMEYELETPPAKFPIKFAISGGLGQTDWTKSNLEHISQSHSDVFILPGDLSYADTIQPLWDSFGRLVEPLASRRPWMVIPGDRDVEKTPDTAPFTAYNARWHMPYENSSSSSNLYYSFEVSKVHVIMLSSYTDFAPGSDQYNWLEYDLFKVNRNKTPWLIVVMHAPWYSTNYAHKGEKESVGMRKSMEGLLYKARVDMVFAGHVDAYERFNRVYNHKETNCAPVHITIGGGGNLEGLDHKFMEPQPNISAFREASFGHGEFLVGSESYAIWSWHRNNEEEHVQSDSLWISSLASDPLCN</sequence>
<evidence type="ECO:0000259" key="12">
    <source>
        <dbReference type="Pfam" id="PF14008"/>
    </source>
</evidence>
<dbReference type="PANTHER" id="PTHR22953:SF153">
    <property type="entry name" value="PURPLE ACID PHOSPHATASE"/>
    <property type="match status" value="1"/>
</dbReference>
<evidence type="ECO:0000256" key="2">
    <source>
        <dbReference type="ARBA" id="ARBA00001947"/>
    </source>
</evidence>
<dbReference type="Pfam" id="PF00149">
    <property type="entry name" value="Metallophos"/>
    <property type="match status" value="1"/>
</dbReference>
<reference evidence="14 15" key="1">
    <citation type="journal article" date="2018" name="Mol. Plant">
        <title>The genome of Artemisia annua provides insight into the evolution of Asteraceae family and artemisinin biosynthesis.</title>
        <authorList>
            <person name="Shen Q."/>
            <person name="Zhang L."/>
            <person name="Liao Z."/>
            <person name="Wang S."/>
            <person name="Yan T."/>
            <person name="Shi P."/>
            <person name="Liu M."/>
            <person name="Fu X."/>
            <person name="Pan Q."/>
            <person name="Wang Y."/>
            <person name="Lv Z."/>
            <person name="Lu X."/>
            <person name="Zhang F."/>
            <person name="Jiang W."/>
            <person name="Ma Y."/>
            <person name="Chen M."/>
            <person name="Hao X."/>
            <person name="Li L."/>
            <person name="Tang Y."/>
            <person name="Lv G."/>
            <person name="Zhou Y."/>
            <person name="Sun X."/>
            <person name="Brodelius P.E."/>
            <person name="Rose J.K.C."/>
            <person name="Tang K."/>
        </authorList>
    </citation>
    <scope>NUCLEOTIDE SEQUENCE [LARGE SCALE GENOMIC DNA]</scope>
    <source>
        <strain evidence="15">cv. Huhao1</strain>
        <tissue evidence="14">Leaf</tissue>
    </source>
</reference>
<dbReference type="OrthoDB" id="45007at2759"/>
<evidence type="ECO:0000256" key="3">
    <source>
        <dbReference type="ARBA" id="ARBA00001962"/>
    </source>
</evidence>
<dbReference type="InterPro" id="IPR025733">
    <property type="entry name" value="PAPs_C"/>
</dbReference>
<accession>A0A2U1LTG1</accession>
<protein>
    <recommendedName>
        <fullName evidence="9">Purple acid phosphatase</fullName>
        <ecNumber evidence="9">3.1.3.2</ecNumber>
    </recommendedName>
</protein>
<dbReference type="EC" id="3.1.3.2" evidence="9"/>
<dbReference type="InterPro" id="IPR039331">
    <property type="entry name" value="PAPs-like"/>
</dbReference>
<name>A0A2U1LTG1_ARTAN</name>
<dbReference type="InterPro" id="IPR004843">
    <property type="entry name" value="Calcineurin-like_PHP"/>
</dbReference>
<comment type="cofactor">
    <cofactor evidence="2">
        <name>Zn(2+)</name>
        <dbReference type="ChEBI" id="CHEBI:29105"/>
    </cofactor>
</comment>
<dbReference type="SUPFAM" id="SSF49363">
    <property type="entry name" value="Purple acid phosphatase, N-terminal domain"/>
    <property type="match status" value="1"/>
</dbReference>
<gene>
    <name evidence="14" type="ORF">CTI12_AA450930</name>
</gene>
<dbReference type="InterPro" id="IPR015914">
    <property type="entry name" value="PAPs_N"/>
</dbReference>
<dbReference type="Proteomes" id="UP000245207">
    <property type="component" value="Unassembled WGS sequence"/>
</dbReference>
<keyword evidence="5 9" id="KW-0732">Signal</keyword>
<evidence type="ECO:0000256" key="5">
    <source>
        <dbReference type="ARBA" id="ARBA00022729"/>
    </source>
</evidence>
<keyword evidence="10" id="KW-1133">Transmembrane helix</keyword>
<feature type="signal peptide" evidence="9">
    <location>
        <begin position="1"/>
        <end position="20"/>
    </location>
</feature>
<evidence type="ECO:0000256" key="4">
    <source>
        <dbReference type="ARBA" id="ARBA00008723"/>
    </source>
</evidence>
<dbReference type="CDD" id="cd00839">
    <property type="entry name" value="MPP_PAPs"/>
    <property type="match status" value="1"/>
</dbReference>
<keyword evidence="8" id="KW-0325">Glycoprotein</keyword>
<feature type="chain" id="PRO_5015369354" description="Purple acid phosphatase" evidence="9">
    <location>
        <begin position="21"/>
        <end position="483"/>
    </location>
</feature>
<comment type="similarity">
    <text evidence="4 9">Belongs to the metallophosphoesterase superfamily. Purple acid phosphatase family.</text>
</comment>
<keyword evidence="7" id="KW-0862">Zinc</keyword>
<dbReference type="InterPro" id="IPR008963">
    <property type="entry name" value="Purple_acid_Pase-like_N"/>
</dbReference>
<evidence type="ECO:0000259" key="11">
    <source>
        <dbReference type="Pfam" id="PF00149"/>
    </source>
</evidence>
<feature type="transmembrane region" description="Helical" evidence="10">
    <location>
        <begin position="64"/>
        <end position="81"/>
    </location>
</feature>
<evidence type="ECO:0000256" key="1">
    <source>
        <dbReference type="ARBA" id="ARBA00000032"/>
    </source>
</evidence>
<feature type="domain" description="Purple acid phosphatase C-terminal" evidence="12">
    <location>
        <begin position="406"/>
        <end position="463"/>
    </location>
</feature>
<proteinExistence type="inferred from homology"/>
<dbReference type="Gene3D" id="3.60.21.10">
    <property type="match status" value="1"/>
</dbReference>
<dbReference type="GO" id="GO:0003993">
    <property type="term" value="F:acid phosphatase activity"/>
    <property type="evidence" value="ECO:0007669"/>
    <property type="project" value="UniProtKB-EC"/>
</dbReference>
<dbReference type="InterPro" id="IPR041792">
    <property type="entry name" value="MPP_PAP"/>
</dbReference>
<dbReference type="InterPro" id="IPR029052">
    <property type="entry name" value="Metallo-depent_PP-like"/>
</dbReference>
<keyword evidence="10" id="KW-0472">Membrane</keyword>
<comment type="catalytic activity">
    <reaction evidence="1 9">
        <text>a phosphate monoester + H2O = an alcohol + phosphate</text>
        <dbReference type="Rhea" id="RHEA:15017"/>
        <dbReference type="ChEBI" id="CHEBI:15377"/>
        <dbReference type="ChEBI" id="CHEBI:30879"/>
        <dbReference type="ChEBI" id="CHEBI:43474"/>
        <dbReference type="ChEBI" id="CHEBI:67140"/>
        <dbReference type="EC" id="3.1.3.2"/>
    </reaction>
</comment>
<evidence type="ECO:0000256" key="10">
    <source>
        <dbReference type="SAM" id="Phobius"/>
    </source>
</evidence>
<feature type="domain" description="Calcineurin-like phosphoesterase" evidence="11">
    <location>
        <begin position="216"/>
        <end position="388"/>
    </location>
</feature>
<evidence type="ECO:0000256" key="9">
    <source>
        <dbReference type="RuleBase" id="RU361203"/>
    </source>
</evidence>
<evidence type="ECO:0000259" key="13">
    <source>
        <dbReference type="Pfam" id="PF16656"/>
    </source>
</evidence>
<dbReference type="SUPFAM" id="SSF56300">
    <property type="entry name" value="Metallo-dependent phosphatases"/>
    <property type="match status" value="1"/>
</dbReference>
<keyword evidence="10" id="KW-0812">Transmembrane</keyword>
<evidence type="ECO:0000256" key="7">
    <source>
        <dbReference type="ARBA" id="ARBA00022833"/>
    </source>
</evidence>
<comment type="cofactor">
    <cofactor evidence="3">
        <name>Fe cation</name>
        <dbReference type="ChEBI" id="CHEBI:24875"/>
    </cofactor>
</comment>